<keyword evidence="1" id="KW-0472">Membrane</keyword>
<gene>
    <name evidence="2" type="ORF">Tci_268447</name>
</gene>
<keyword evidence="1" id="KW-0812">Transmembrane</keyword>
<sequence length="230" mass="25522">MKNYQYWLLITPSGWSFVSAVPSQMTHLVASITLDSARSCVMQGAFLTQGMVSSIPSVLSSAGSIRPKGFRPSILLLTVIIVTVAIVVVVVLVIVDTIIGIVVVVGAPSIIKLAFVITAKDDIRNAYEKCTDISQESCALIDTFLKKSSDKDYELNLSMYGNAAKLEKQMDAKLAWQLKKYYCRSQTHIGDVYLTGKELHQLYLDGEALRETLEEQAMDEKAHEEKIRQK</sequence>
<dbReference type="EMBL" id="BKCJ010082578">
    <property type="protein sequence ID" value="GEW96471.1"/>
    <property type="molecule type" value="Genomic_DNA"/>
</dbReference>
<evidence type="ECO:0000313" key="2">
    <source>
        <dbReference type="EMBL" id="GEW96471.1"/>
    </source>
</evidence>
<proteinExistence type="predicted"/>
<protein>
    <submittedName>
        <fullName evidence="2">Uncharacterized protein</fullName>
    </submittedName>
</protein>
<keyword evidence="1" id="KW-1133">Transmembrane helix</keyword>
<feature type="transmembrane region" description="Helical" evidence="1">
    <location>
        <begin position="101"/>
        <end position="119"/>
    </location>
</feature>
<evidence type="ECO:0000256" key="1">
    <source>
        <dbReference type="SAM" id="Phobius"/>
    </source>
</evidence>
<reference evidence="2" key="1">
    <citation type="journal article" date="2019" name="Sci. Rep.">
        <title>Draft genome of Tanacetum cinerariifolium, the natural source of mosquito coil.</title>
        <authorList>
            <person name="Yamashiro T."/>
            <person name="Shiraishi A."/>
            <person name="Satake H."/>
            <person name="Nakayama K."/>
        </authorList>
    </citation>
    <scope>NUCLEOTIDE SEQUENCE</scope>
</reference>
<organism evidence="2">
    <name type="scientific">Tanacetum cinerariifolium</name>
    <name type="common">Dalmatian daisy</name>
    <name type="synonym">Chrysanthemum cinerariifolium</name>
    <dbReference type="NCBI Taxonomy" id="118510"/>
    <lineage>
        <taxon>Eukaryota</taxon>
        <taxon>Viridiplantae</taxon>
        <taxon>Streptophyta</taxon>
        <taxon>Embryophyta</taxon>
        <taxon>Tracheophyta</taxon>
        <taxon>Spermatophyta</taxon>
        <taxon>Magnoliopsida</taxon>
        <taxon>eudicotyledons</taxon>
        <taxon>Gunneridae</taxon>
        <taxon>Pentapetalae</taxon>
        <taxon>asterids</taxon>
        <taxon>campanulids</taxon>
        <taxon>Asterales</taxon>
        <taxon>Asteraceae</taxon>
        <taxon>Asteroideae</taxon>
        <taxon>Anthemideae</taxon>
        <taxon>Anthemidinae</taxon>
        <taxon>Tanacetum</taxon>
    </lineage>
</organism>
<feature type="transmembrane region" description="Helical" evidence="1">
    <location>
        <begin position="74"/>
        <end position="95"/>
    </location>
</feature>
<name>A0A699H6Z8_TANCI</name>
<comment type="caution">
    <text evidence="2">The sequence shown here is derived from an EMBL/GenBank/DDBJ whole genome shotgun (WGS) entry which is preliminary data.</text>
</comment>
<dbReference type="AlphaFoldDB" id="A0A699H6Z8"/>
<accession>A0A699H6Z8</accession>